<accession>A0A0A8ZHX5</accession>
<reference evidence="1" key="2">
    <citation type="journal article" date="2015" name="Data Brief">
        <title>Shoot transcriptome of the giant reed, Arundo donax.</title>
        <authorList>
            <person name="Barrero R.A."/>
            <person name="Guerrero F.D."/>
            <person name="Moolhuijzen P."/>
            <person name="Goolsby J.A."/>
            <person name="Tidwell J."/>
            <person name="Bellgard S.E."/>
            <person name="Bellgard M.I."/>
        </authorList>
    </citation>
    <scope>NUCLEOTIDE SEQUENCE</scope>
    <source>
        <tissue evidence="1">Shoot tissue taken approximately 20 cm above the soil surface</tissue>
    </source>
</reference>
<proteinExistence type="predicted"/>
<dbReference type="EMBL" id="GBRH01263433">
    <property type="protein sequence ID" value="JAD34462.1"/>
    <property type="molecule type" value="Transcribed_RNA"/>
</dbReference>
<protein>
    <submittedName>
        <fullName evidence="1">Uncharacterized protein</fullName>
    </submittedName>
</protein>
<sequence>MEARMLIVSY</sequence>
<evidence type="ECO:0000313" key="1">
    <source>
        <dbReference type="EMBL" id="JAD34462.1"/>
    </source>
</evidence>
<reference evidence="1" key="1">
    <citation type="submission" date="2014-09" db="EMBL/GenBank/DDBJ databases">
        <authorList>
            <person name="Magalhaes I.L.F."/>
            <person name="Oliveira U."/>
            <person name="Santos F.R."/>
            <person name="Vidigal T.H.D.A."/>
            <person name="Brescovit A.D."/>
            <person name="Santos A.J."/>
        </authorList>
    </citation>
    <scope>NUCLEOTIDE SEQUENCE</scope>
    <source>
        <tissue evidence="1">Shoot tissue taken approximately 20 cm above the soil surface</tissue>
    </source>
</reference>
<organism evidence="1">
    <name type="scientific">Arundo donax</name>
    <name type="common">Giant reed</name>
    <name type="synonym">Donax arundinaceus</name>
    <dbReference type="NCBI Taxonomy" id="35708"/>
    <lineage>
        <taxon>Eukaryota</taxon>
        <taxon>Viridiplantae</taxon>
        <taxon>Streptophyta</taxon>
        <taxon>Embryophyta</taxon>
        <taxon>Tracheophyta</taxon>
        <taxon>Spermatophyta</taxon>
        <taxon>Magnoliopsida</taxon>
        <taxon>Liliopsida</taxon>
        <taxon>Poales</taxon>
        <taxon>Poaceae</taxon>
        <taxon>PACMAD clade</taxon>
        <taxon>Arundinoideae</taxon>
        <taxon>Arundineae</taxon>
        <taxon>Arundo</taxon>
    </lineage>
</organism>
<name>A0A0A8ZHX5_ARUDO</name>